<evidence type="ECO:0000259" key="1">
    <source>
        <dbReference type="Pfam" id="PF11682"/>
    </source>
</evidence>
<name>A0ABD7GTH1_9ENTR</name>
<proteinExistence type="predicted"/>
<gene>
    <name evidence="3" type="ORF">DXF87_19050</name>
</gene>
<accession>A0ABD7GTH1</accession>
<feature type="domain" description="DUF7828" evidence="2">
    <location>
        <begin position="15"/>
        <end position="78"/>
    </location>
</feature>
<dbReference type="RefSeq" id="WP_115465816.1">
    <property type="nucleotide sequence ID" value="NZ_QRBT01000038.1"/>
</dbReference>
<dbReference type="AlphaFoldDB" id="A0ABD7GTH1"/>
<reference evidence="3 4" key="1">
    <citation type="submission" date="2018-07" db="EMBL/GenBank/DDBJ databases">
        <title>The use of a cohorting ward and systematic surveillance cultures for the control of a Klebsiella pneumoniae carbapenemase (KPC)-producing Enterobacteriaceae outbreak.</title>
        <authorList>
            <person name="Doi Y."/>
        </authorList>
    </citation>
    <scope>NUCLEOTIDE SEQUENCE [LARGE SCALE GENOMIC DNA]</scope>
    <source>
        <strain evidence="3 4">1-RC-17-04017</strain>
    </source>
</reference>
<evidence type="ECO:0000313" key="3">
    <source>
        <dbReference type="EMBL" id="RDT58154.1"/>
    </source>
</evidence>
<dbReference type="Proteomes" id="UP000255291">
    <property type="component" value="Unassembled WGS sequence"/>
</dbReference>
<evidence type="ECO:0000313" key="4">
    <source>
        <dbReference type="Proteomes" id="UP000255291"/>
    </source>
</evidence>
<protein>
    <submittedName>
        <fullName evidence="3">Uncharacterized protein</fullName>
    </submittedName>
</protein>
<dbReference type="InterPro" id="IPR021696">
    <property type="entry name" value="DUF3279"/>
</dbReference>
<dbReference type="InterPro" id="IPR057150">
    <property type="entry name" value="DUF7828"/>
</dbReference>
<dbReference type="EMBL" id="QRBW01000046">
    <property type="protein sequence ID" value="RDT58154.1"/>
    <property type="molecule type" value="Genomic_DNA"/>
</dbReference>
<feature type="domain" description="DUF3279" evidence="1">
    <location>
        <begin position="93"/>
        <end position="121"/>
    </location>
</feature>
<sequence>MTKYQRQNPLTTLAMTITMQDHIITAKEAKLTAEYSCFCLHCRCPLLLYGREPHQPAYFRHDPLSLTMEHVELCAEADLPEIQENPCTPVVWWFCLLCHRQHFGNRRCTICDSGLHCIMASEIFAKASSDASSAGFNW</sequence>
<organism evidence="3 4">
    <name type="scientific">Enterobacter roggenkampii</name>
    <dbReference type="NCBI Taxonomy" id="1812935"/>
    <lineage>
        <taxon>Bacteria</taxon>
        <taxon>Pseudomonadati</taxon>
        <taxon>Pseudomonadota</taxon>
        <taxon>Gammaproteobacteria</taxon>
        <taxon>Enterobacterales</taxon>
        <taxon>Enterobacteriaceae</taxon>
        <taxon>Enterobacter</taxon>
        <taxon>Enterobacter cloacae complex</taxon>
    </lineage>
</organism>
<comment type="caution">
    <text evidence="3">The sequence shown here is derived from an EMBL/GenBank/DDBJ whole genome shotgun (WGS) entry which is preliminary data.</text>
</comment>
<dbReference type="Pfam" id="PF25165">
    <property type="entry name" value="DUF7828"/>
    <property type="match status" value="1"/>
</dbReference>
<dbReference type="Pfam" id="PF11682">
    <property type="entry name" value="Zn_ribbon_11"/>
    <property type="match status" value="1"/>
</dbReference>
<evidence type="ECO:0000259" key="2">
    <source>
        <dbReference type="Pfam" id="PF25165"/>
    </source>
</evidence>